<protein>
    <submittedName>
        <fullName evidence="1">Uncharacterized protein</fullName>
    </submittedName>
</protein>
<dbReference type="Proteomes" id="UP001056120">
    <property type="component" value="Linkage Group LG01"/>
</dbReference>
<keyword evidence="2" id="KW-1185">Reference proteome</keyword>
<proteinExistence type="predicted"/>
<evidence type="ECO:0000313" key="1">
    <source>
        <dbReference type="EMBL" id="KAI3826327.1"/>
    </source>
</evidence>
<reference evidence="2" key="1">
    <citation type="journal article" date="2022" name="Mol. Ecol. Resour.">
        <title>The genomes of chicory, endive, great burdock and yacon provide insights into Asteraceae palaeo-polyploidization history and plant inulin production.</title>
        <authorList>
            <person name="Fan W."/>
            <person name="Wang S."/>
            <person name="Wang H."/>
            <person name="Wang A."/>
            <person name="Jiang F."/>
            <person name="Liu H."/>
            <person name="Zhao H."/>
            <person name="Xu D."/>
            <person name="Zhang Y."/>
        </authorList>
    </citation>
    <scope>NUCLEOTIDE SEQUENCE [LARGE SCALE GENOMIC DNA]</scope>
    <source>
        <strain evidence="2">cv. Yunnan</strain>
    </source>
</reference>
<gene>
    <name evidence="1" type="ORF">L1987_00374</name>
</gene>
<name>A0ACB9K260_9ASTR</name>
<dbReference type="EMBL" id="CM042018">
    <property type="protein sequence ID" value="KAI3826327.1"/>
    <property type="molecule type" value="Genomic_DNA"/>
</dbReference>
<sequence length="431" mass="49642">MASKTDASEKEKTPVAVPKEKEKEKTPVADPKGKKVVVSTAKNPEEKKGKSEKKKPWEVPCLQCGKLLKDRKIAAIARKARVIIRPHRDQFQSTTFCGIPIPSDDSYSIFYKSGVTSEIGGHVHILGEMDNIIYSFHIKDRTMSLSSMPCIVRESQVLVWAMLECRLEVDHRESKQEKEQDKDIEIVIRPVNTEFDSTTSEPHLLNVPFHILEMIMEHCVGVEYMRFRVTCKRCCLAAPLTQWSNVSPWFMVLDCYRGIITFIDPIRGDKYFIKTPQELEGDYRIYCSRYGWLLMHKLHRGDLVFFNPFTGNIVKLPRSRYFLGSLCFSAPPTSPDCMVVGFTTFGPSHVYIHLVSHEPPSWRRYHLHFDTDDPYSFHIPTFSGRDIYTLCNNERIHAFRDIGEENLSWKVVKNKAPRSCCKSPTVLSIKM</sequence>
<organism evidence="1 2">
    <name type="scientific">Smallanthus sonchifolius</name>
    <dbReference type="NCBI Taxonomy" id="185202"/>
    <lineage>
        <taxon>Eukaryota</taxon>
        <taxon>Viridiplantae</taxon>
        <taxon>Streptophyta</taxon>
        <taxon>Embryophyta</taxon>
        <taxon>Tracheophyta</taxon>
        <taxon>Spermatophyta</taxon>
        <taxon>Magnoliopsida</taxon>
        <taxon>eudicotyledons</taxon>
        <taxon>Gunneridae</taxon>
        <taxon>Pentapetalae</taxon>
        <taxon>asterids</taxon>
        <taxon>campanulids</taxon>
        <taxon>Asterales</taxon>
        <taxon>Asteraceae</taxon>
        <taxon>Asteroideae</taxon>
        <taxon>Heliantheae alliance</taxon>
        <taxon>Millerieae</taxon>
        <taxon>Smallanthus</taxon>
    </lineage>
</organism>
<comment type="caution">
    <text evidence="1">The sequence shown here is derived from an EMBL/GenBank/DDBJ whole genome shotgun (WGS) entry which is preliminary data.</text>
</comment>
<accession>A0ACB9K260</accession>
<reference evidence="1 2" key="2">
    <citation type="journal article" date="2022" name="Mol. Ecol. Resour.">
        <title>The genomes of chicory, endive, great burdock and yacon provide insights into Asteraceae paleo-polyploidization history and plant inulin production.</title>
        <authorList>
            <person name="Fan W."/>
            <person name="Wang S."/>
            <person name="Wang H."/>
            <person name="Wang A."/>
            <person name="Jiang F."/>
            <person name="Liu H."/>
            <person name="Zhao H."/>
            <person name="Xu D."/>
            <person name="Zhang Y."/>
        </authorList>
    </citation>
    <scope>NUCLEOTIDE SEQUENCE [LARGE SCALE GENOMIC DNA]</scope>
    <source>
        <strain evidence="2">cv. Yunnan</strain>
        <tissue evidence="1">Leaves</tissue>
    </source>
</reference>
<evidence type="ECO:0000313" key="2">
    <source>
        <dbReference type="Proteomes" id="UP001056120"/>
    </source>
</evidence>